<evidence type="ECO:0000313" key="3">
    <source>
        <dbReference type="Proteomes" id="UP000037696"/>
    </source>
</evidence>
<dbReference type="EMBL" id="LHQQ01000041">
    <property type="protein sequence ID" value="KOS45604.1"/>
    <property type="molecule type" value="Genomic_DNA"/>
</dbReference>
<feature type="chain" id="PRO_5005819741" evidence="1">
    <location>
        <begin position="22"/>
        <end position="164"/>
    </location>
</feature>
<feature type="signal peptide" evidence="1">
    <location>
        <begin position="1"/>
        <end position="21"/>
    </location>
</feature>
<proteinExistence type="predicted"/>
<evidence type="ECO:0000256" key="1">
    <source>
        <dbReference type="SAM" id="SignalP"/>
    </source>
</evidence>
<sequence>MYLLYGVSIQMILILLGSSVAHQNRVGRVKYLVGGGPRVGRATIGCLDSFSLSLLLSSLSPSTSYITNLHAWFLHPDSIDFTIHISSAAAFTRALKVRQCRTPGLGLVSSLDIFNMALNYYDISAIRQEINRAPRAKAQKCPMWELGWKREPRPVRATKYATDT</sequence>
<gene>
    <name evidence="2" type="ORF">ACN38_g3492</name>
</gene>
<protein>
    <submittedName>
        <fullName evidence="2">Uncharacterized protein</fullName>
    </submittedName>
</protein>
<reference evidence="2 3" key="1">
    <citation type="submission" date="2015-08" db="EMBL/GenBank/DDBJ databases">
        <title>Genome sequencing of Penicillium nordicum.</title>
        <authorList>
            <person name="Nguyen H.D."/>
            <person name="Seifert K.A."/>
        </authorList>
    </citation>
    <scope>NUCLEOTIDE SEQUENCE [LARGE SCALE GENOMIC DNA]</scope>
    <source>
        <strain evidence="2 3">DAOMC 185683</strain>
    </source>
</reference>
<accession>A0A0M8PC58</accession>
<evidence type="ECO:0000313" key="2">
    <source>
        <dbReference type="EMBL" id="KOS45604.1"/>
    </source>
</evidence>
<dbReference type="AlphaFoldDB" id="A0A0M8PC58"/>
<keyword evidence="1" id="KW-0732">Signal</keyword>
<comment type="caution">
    <text evidence="2">The sequence shown here is derived from an EMBL/GenBank/DDBJ whole genome shotgun (WGS) entry which is preliminary data.</text>
</comment>
<organism evidence="2 3">
    <name type="scientific">Penicillium nordicum</name>
    <dbReference type="NCBI Taxonomy" id="229535"/>
    <lineage>
        <taxon>Eukaryota</taxon>
        <taxon>Fungi</taxon>
        <taxon>Dikarya</taxon>
        <taxon>Ascomycota</taxon>
        <taxon>Pezizomycotina</taxon>
        <taxon>Eurotiomycetes</taxon>
        <taxon>Eurotiomycetidae</taxon>
        <taxon>Eurotiales</taxon>
        <taxon>Aspergillaceae</taxon>
        <taxon>Penicillium</taxon>
    </lineage>
</organism>
<keyword evidence="3" id="KW-1185">Reference proteome</keyword>
<dbReference type="Proteomes" id="UP000037696">
    <property type="component" value="Unassembled WGS sequence"/>
</dbReference>
<name>A0A0M8PC58_9EURO</name>